<dbReference type="InterPro" id="IPR054343">
    <property type="entry name" value="TY-Chap_M"/>
</dbReference>
<dbReference type="Pfam" id="PF22551">
    <property type="entry name" value="TY-Chap1"/>
    <property type="match status" value="1"/>
</dbReference>
<dbReference type="SUPFAM" id="SSF69635">
    <property type="entry name" value="Type III secretory system chaperone-like"/>
    <property type="match status" value="1"/>
</dbReference>
<reference evidence="4" key="1">
    <citation type="submission" date="2021-01" db="EMBL/GenBank/DDBJ databases">
        <title>Whole genome shotgun sequence of Virgisporangium aurantiacum NBRC 16421.</title>
        <authorList>
            <person name="Komaki H."/>
            <person name="Tamura T."/>
        </authorList>
    </citation>
    <scope>NUCLEOTIDE SEQUENCE</scope>
    <source>
        <strain evidence="4">NBRC 16421</strain>
    </source>
</reference>
<comment type="caution">
    <text evidence="4">The sequence shown here is derived from an EMBL/GenBank/DDBJ whole genome shotgun (WGS) entry which is preliminary data.</text>
</comment>
<accession>A0A8J4E506</accession>
<evidence type="ECO:0000256" key="1">
    <source>
        <dbReference type="SAM" id="MobiDB-lite"/>
    </source>
</evidence>
<name>A0A8J4E506_9ACTN</name>
<feature type="domain" description="TY-Chap N-terminal" evidence="3">
    <location>
        <begin position="44"/>
        <end position="167"/>
    </location>
</feature>
<evidence type="ECO:0000259" key="3">
    <source>
        <dbReference type="Pfam" id="PF22552"/>
    </source>
</evidence>
<protein>
    <submittedName>
        <fullName evidence="4">Uncharacterized protein</fullName>
    </submittedName>
</protein>
<feature type="region of interest" description="Disordered" evidence="1">
    <location>
        <begin position="195"/>
        <end position="229"/>
    </location>
</feature>
<gene>
    <name evidence="4" type="ORF">Vau01_091600</name>
</gene>
<keyword evidence="5" id="KW-1185">Reference proteome</keyword>
<proteinExistence type="predicted"/>
<dbReference type="Proteomes" id="UP000612585">
    <property type="component" value="Unassembled WGS sequence"/>
</dbReference>
<evidence type="ECO:0000313" key="5">
    <source>
        <dbReference type="Proteomes" id="UP000612585"/>
    </source>
</evidence>
<sequence length="389" mass="40388">MGGVTTDPAPSGQTRTDSALVGGGLPEAALLNDLTADLRTKVGEAWQEFGRSLAAALPVLPAGASVELTLDPTASGTDDAVYSVDVTASKTNFTAFAVGNSGLPVAYRLSRAAVGDLVALGWSPPGVVDGSGDSFGLQLPLVDAATLAVVVTRTMRDVYGAPHPAFLTYAVTGADATPVELPALGTARAVLGGPLPPPAVTASEGAAPEAENSDTETEATGSDPADDTAGLLADPSVLLPLAERVQLVVAKLLKTKPEQLQVDADGDIGIRAGSAMVFVRVRDNPPLVDVFSPVLTEIEPTERLYRKLSELTNRMPIGRLYCSNDTVWASVPVMGRDFQASHLMLAVQVMTGLADELDDRLQGEFGGKRFYGDAEKSSGPAEERTGMYL</sequence>
<dbReference type="Pfam" id="PF22552">
    <property type="entry name" value="TY-Chap3"/>
    <property type="match status" value="1"/>
</dbReference>
<feature type="domain" description="TY-Chap central" evidence="2">
    <location>
        <begin position="241"/>
        <end position="371"/>
    </location>
</feature>
<dbReference type="Gene3D" id="3.30.1460.10">
    <property type="match status" value="1"/>
</dbReference>
<dbReference type="AlphaFoldDB" id="A0A8J4E506"/>
<dbReference type="InterPro" id="IPR054344">
    <property type="entry name" value="TY-Chap_N"/>
</dbReference>
<evidence type="ECO:0000313" key="4">
    <source>
        <dbReference type="EMBL" id="GIJ61644.1"/>
    </source>
</evidence>
<dbReference type="EMBL" id="BOPG01000068">
    <property type="protein sequence ID" value="GIJ61644.1"/>
    <property type="molecule type" value="Genomic_DNA"/>
</dbReference>
<organism evidence="4 5">
    <name type="scientific">Virgisporangium aurantiacum</name>
    <dbReference type="NCBI Taxonomy" id="175570"/>
    <lineage>
        <taxon>Bacteria</taxon>
        <taxon>Bacillati</taxon>
        <taxon>Actinomycetota</taxon>
        <taxon>Actinomycetes</taxon>
        <taxon>Micromonosporales</taxon>
        <taxon>Micromonosporaceae</taxon>
        <taxon>Virgisporangium</taxon>
    </lineage>
</organism>
<evidence type="ECO:0000259" key="2">
    <source>
        <dbReference type="Pfam" id="PF22551"/>
    </source>
</evidence>